<dbReference type="EMBL" id="JABCJJ010000010">
    <property type="protein sequence ID" value="NMR20210.1"/>
    <property type="molecule type" value="Genomic_DNA"/>
</dbReference>
<accession>A0A7Y0LYF6</accession>
<organism evidence="4 5">
    <name type="scientific">Cellulomonas fimi</name>
    <dbReference type="NCBI Taxonomy" id="1708"/>
    <lineage>
        <taxon>Bacteria</taxon>
        <taxon>Bacillati</taxon>
        <taxon>Actinomycetota</taxon>
        <taxon>Actinomycetes</taxon>
        <taxon>Micrococcales</taxon>
        <taxon>Cellulomonadaceae</taxon>
        <taxon>Cellulomonas</taxon>
    </lineage>
</organism>
<reference evidence="4 5" key="1">
    <citation type="submission" date="2020-04" db="EMBL/GenBank/DDBJ databases">
        <title>Sequencing and Assembly of C. fimi.</title>
        <authorList>
            <person name="Ramsey A.R."/>
        </authorList>
    </citation>
    <scope>NUCLEOTIDE SEQUENCE [LARGE SCALE GENOMIC DNA]</scope>
    <source>
        <strain evidence="4 5">SB</strain>
    </source>
</reference>
<evidence type="ECO:0000256" key="2">
    <source>
        <dbReference type="ARBA" id="ARBA00022525"/>
    </source>
</evidence>
<evidence type="ECO:0000256" key="1">
    <source>
        <dbReference type="ARBA" id="ARBA00004613"/>
    </source>
</evidence>
<comment type="subcellular location">
    <subcellularLocation>
        <location evidence="1">Secreted</location>
    </subcellularLocation>
</comment>
<dbReference type="InterPro" id="IPR027797">
    <property type="entry name" value="PT-TG_dom"/>
</dbReference>
<dbReference type="Pfam" id="PF14449">
    <property type="entry name" value="PT-TG"/>
    <property type="match status" value="1"/>
</dbReference>
<comment type="caution">
    <text evidence="4">The sequence shown here is derived from an EMBL/GenBank/DDBJ whole genome shotgun (WGS) entry which is preliminary data.</text>
</comment>
<protein>
    <recommendedName>
        <fullName evidence="3">Pre-toxin TG domain-containing protein</fullName>
    </recommendedName>
</protein>
<evidence type="ECO:0000313" key="5">
    <source>
        <dbReference type="Proteomes" id="UP000562124"/>
    </source>
</evidence>
<keyword evidence="2" id="KW-0964">Secreted</keyword>
<name>A0A7Y0LYF6_CELFI</name>
<dbReference type="RefSeq" id="WP_169324591.1">
    <property type="nucleotide sequence ID" value="NZ_JABCJJ010000010.1"/>
</dbReference>
<sequence>MGDLAPFKKQLRVQQAQLAAVLRGGIETSQRIAIMRLTLGIMTEMLRSSPVLVEGFKAQATTFMSAELAWQEACTIMAEKRLRPIQRDLTAYKNKVAEYDALVAENQRKLQSVYRVVHGDTKLYIRYNTQTKTVVDEINAALLRAQVFHEPDDDFFRVTAEQALDRLLLVERPDLYAAYRAASELPADIIEVRPDPVDRPFFVEAIEFAVGFIPIVGSAVAAYEAYSGKDLFGYALSDAERAVLAASILLPAAGRLAKQGRALYTADRMASLYGDDAARWSYAMAMGERVSADVAGVRSLRAADATVASKKPLGRTASHDVALTFDRLKVSTAAFKETPQALDPKLTAALRTVTTRHPALAGLDELALDRAVRKGYGKTLDERAEGVKGQLLEELLENRVVTWLREGTGKRALGLEDVAGELEFFPGHLIRGFRGSQLTDGVLVRRVGDKLEIVAVFEAKAGASSAEKLHIGSSKQTKADQRELRRYARDVLEELEERAKLEGTKVTETVESIMEGVIKTEKGGQIRRSLERLTEQGMWVNSQKVDVTIDLARTKWFGVVPRDVPAAVAKEVLTKQGIKNFDVLGMDVLEKDLLDAAKSLLTSLGAAP</sequence>
<dbReference type="GO" id="GO:0005576">
    <property type="term" value="C:extracellular region"/>
    <property type="evidence" value="ECO:0007669"/>
    <property type="project" value="UniProtKB-SubCell"/>
</dbReference>
<evidence type="ECO:0000313" key="4">
    <source>
        <dbReference type="EMBL" id="NMR20210.1"/>
    </source>
</evidence>
<proteinExistence type="predicted"/>
<gene>
    <name evidence="4" type="ORF">HIR71_08260</name>
</gene>
<keyword evidence="5" id="KW-1185">Reference proteome</keyword>
<evidence type="ECO:0000259" key="3">
    <source>
        <dbReference type="Pfam" id="PF14449"/>
    </source>
</evidence>
<feature type="domain" description="Pre-toxin TG" evidence="3">
    <location>
        <begin position="205"/>
        <end position="261"/>
    </location>
</feature>
<dbReference type="AlphaFoldDB" id="A0A7Y0LYF6"/>
<dbReference type="Proteomes" id="UP000562124">
    <property type="component" value="Unassembled WGS sequence"/>
</dbReference>